<evidence type="ECO:0008006" key="3">
    <source>
        <dbReference type="Google" id="ProtNLM"/>
    </source>
</evidence>
<feature type="region of interest" description="Disordered" evidence="1">
    <location>
        <begin position="627"/>
        <end position="649"/>
    </location>
</feature>
<name>A0A7S1LJQ3_ALECA</name>
<sequence>MVGMSENVPTVPKGGNKSMSRRTCELKIMNGDEVINLPCMICTKVREVKEMLAERCMVSVDAIEFFYRAGGYMTKQNDLHEIAPKTVVRGIKSFSPQAHVWHAPIGIIGTGYHGLKTAMTYMKDGNSNIVCFDRNNIVGGYCWITAANKTSRLQTELASFHVWSGRELLSDRVSYPQGWGIWPYKAKVLEHFQWAAEQYGVKPYFRFGTNVVKLDVVGDKQAIDRKYMLSLMPEGQSDSSLMEEFHASVIYHYAGSMTRNRIIEYPGEEGFEGRVGYGMNDDTPYDHLQDCRACILGNGAFAVENARTCIEYGGKKVYLLTRRKNLASPRVPCWFVHQGIVPVPAGMLLNFFEPMYRLCGFGDPWDYFAVHGSKEKMKATIVQGSRFGIGDVTFLAVAWGRLEYIQDTLKRINKNKLTLTGGRALEDINIILKALGLLGDFTVDRFHRMKQVVGQFCDGDFRRIYEIDATGMNAANFATFSQLMGIGSIRVYKYLHEYPKEFYRVQGSLLQQLPVNKANEKEDKPCHVTDAKFAQSSAMILEGMIPNLSKLGENDSEYKQRLYHTTHPVDKFLAEAQESWDAYQKKWKSEGFDHEHIPYPYTKEVVLGMFQTYSEYLQFPVSADGPQSVSYAEDGSTKEEGSALGQPPTWVKDQGAIDQVMGMVLGQDGPHQDWWKQHSTGNASFQLIKQDEAQKSREPYVPEHGQHSVTYKQLVN</sequence>
<proteinExistence type="predicted"/>
<evidence type="ECO:0000313" key="2">
    <source>
        <dbReference type="EMBL" id="CAD9105792.1"/>
    </source>
</evidence>
<organism evidence="2">
    <name type="scientific">Alexandrium catenella</name>
    <name type="common">Red tide dinoflagellate</name>
    <name type="synonym">Gonyaulax catenella</name>
    <dbReference type="NCBI Taxonomy" id="2925"/>
    <lineage>
        <taxon>Eukaryota</taxon>
        <taxon>Sar</taxon>
        <taxon>Alveolata</taxon>
        <taxon>Dinophyceae</taxon>
        <taxon>Gonyaulacales</taxon>
        <taxon>Pyrocystaceae</taxon>
        <taxon>Alexandrium</taxon>
    </lineage>
</organism>
<gene>
    <name evidence="2" type="ORF">ACAT0790_LOCUS9742</name>
</gene>
<dbReference type="InterPro" id="IPR036188">
    <property type="entry name" value="FAD/NAD-bd_sf"/>
</dbReference>
<protein>
    <recommendedName>
        <fullName evidence="3">FAD/NAD(P)-binding domain-containing protein</fullName>
    </recommendedName>
</protein>
<dbReference type="Gene3D" id="3.50.50.60">
    <property type="entry name" value="FAD/NAD(P)-binding domain"/>
    <property type="match status" value="1"/>
</dbReference>
<reference evidence="2" key="1">
    <citation type="submission" date="2021-01" db="EMBL/GenBank/DDBJ databases">
        <authorList>
            <person name="Corre E."/>
            <person name="Pelletier E."/>
            <person name="Niang G."/>
            <person name="Scheremetjew M."/>
            <person name="Finn R."/>
            <person name="Kale V."/>
            <person name="Holt S."/>
            <person name="Cochrane G."/>
            <person name="Meng A."/>
            <person name="Brown T."/>
            <person name="Cohen L."/>
        </authorList>
    </citation>
    <scope>NUCLEOTIDE SEQUENCE</scope>
    <source>
        <strain evidence="2">OF101</strain>
    </source>
</reference>
<evidence type="ECO:0000256" key="1">
    <source>
        <dbReference type="SAM" id="MobiDB-lite"/>
    </source>
</evidence>
<dbReference type="EMBL" id="HBGE01016429">
    <property type="protein sequence ID" value="CAD9105792.1"/>
    <property type="molecule type" value="Transcribed_RNA"/>
</dbReference>
<dbReference type="SUPFAM" id="SSF51905">
    <property type="entry name" value="FAD/NAD(P)-binding domain"/>
    <property type="match status" value="1"/>
</dbReference>
<accession>A0A7S1LJQ3</accession>
<dbReference type="AlphaFoldDB" id="A0A7S1LJQ3"/>